<dbReference type="Proteomes" id="UP000579647">
    <property type="component" value="Unassembled WGS sequence"/>
</dbReference>
<dbReference type="GO" id="GO:0003677">
    <property type="term" value="F:DNA binding"/>
    <property type="evidence" value="ECO:0007669"/>
    <property type="project" value="InterPro"/>
</dbReference>
<feature type="domain" description="Helix-turn-helix" evidence="1">
    <location>
        <begin position="19"/>
        <end position="63"/>
    </location>
</feature>
<name>A0A840VYW7_9ACTN</name>
<dbReference type="InterPro" id="IPR010093">
    <property type="entry name" value="SinI_DNA-bd"/>
</dbReference>
<proteinExistence type="predicted"/>
<evidence type="ECO:0000313" key="3">
    <source>
        <dbReference type="Proteomes" id="UP000579647"/>
    </source>
</evidence>
<dbReference type="AlphaFoldDB" id="A0A840VYW7"/>
<dbReference type="RefSeq" id="WP_184360298.1">
    <property type="nucleotide sequence ID" value="NZ_BAAAKM010000013.1"/>
</dbReference>
<keyword evidence="3" id="KW-1185">Reference proteome</keyword>
<evidence type="ECO:0000313" key="2">
    <source>
        <dbReference type="EMBL" id="MBB5488914.1"/>
    </source>
</evidence>
<dbReference type="Pfam" id="PF12728">
    <property type="entry name" value="HTH_17"/>
    <property type="match status" value="1"/>
</dbReference>
<comment type="caution">
    <text evidence="2">The sequence shown here is derived from an EMBL/GenBank/DDBJ whole genome shotgun (WGS) entry which is preliminary data.</text>
</comment>
<organism evidence="2 3">
    <name type="scientific">Nocardiopsis metallicus</name>
    <dbReference type="NCBI Taxonomy" id="179819"/>
    <lineage>
        <taxon>Bacteria</taxon>
        <taxon>Bacillati</taxon>
        <taxon>Actinomycetota</taxon>
        <taxon>Actinomycetes</taxon>
        <taxon>Streptosporangiales</taxon>
        <taxon>Nocardiopsidaceae</taxon>
        <taxon>Nocardiopsis</taxon>
    </lineage>
</organism>
<accession>A0A840VYW7</accession>
<sequence>MSEVGRRDEETKDAQPERLLTIPEAARVLAVPESWLRERVRLRRVAHRRLGKHVRFSASDLEAIVDGAAQHALTPRRMAHRWGQPG</sequence>
<protein>
    <submittedName>
        <fullName evidence="2">Excisionase family DNA binding protein</fullName>
    </submittedName>
</protein>
<dbReference type="InterPro" id="IPR041657">
    <property type="entry name" value="HTH_17"/>
</dbReference>
<reference evidence="2 3" key="1">
    <citation type="submission" date="2020-08" db="EMBL/GenBank/DDBJ databases">
        <title>Sequencing the genomes of 1000 actinobacteria strains.</title>
        <authorList>
            <person name="Klenk H.-P."/>
        </authorList>
    </citation>
    <scope>NUCLEOTIDE SEQUENCE [LARGE SCALE GENOMIC DNA]</scope>
    <source>
        <strain evidence="2 3">DSM 44598</strain>
    </source>
</reference>
<gene>
    <name evidence="2" type="ORF">HNR07_000051</name>
</gene>
<dbReference type="NCBIfam" id="TIGR01764">
    <property type="entry name" value="excise"/>
    <property type="match status" value="1"/>
</dbReference>
<dbReference type="EMBL" id="JACHDO010000001">
    <property type="protein sequence ID" value="MBB5488914.1"/>
    <property type="molecule type" value="Genomic_DNA"/>
</dbReference>
<evidence type="ECO:0000259" key="1">
    <source>
        <dbReference type="Pfam" id="PF12728"/>
    </source>
</evidence>